<accession>A0AAD5IHE3</accession>
<reference evidence="1" key="1">
    <citation type="journal article" date="2022" name="Plant J.">
        <title>Strategies of tolerance reflected in two North American maple genomes.</title>
        <authorList>
            <person name="McEvoy S.L."/>
            <person name="Sezen U.U."/>
            <person name="Trouern-Trend A."/>
            <person name="McMahon S.M."/>
            <person name="Schaberg P.G."/>
            <person name="Yang J."/>
            <person name="Wegrzyn J.L."/>
            <person name="Swenson N.G."/>
        </authorList>
    </citation>
    <scope>NUCLEOTIDE SEQUENCE</scope>
    <source>
        <strain evidence="1">91603</strain>
    </source>
</reference>
<dbReference type="AlphaFoldDB" id="A0AAD5IHE3"/>
<sequence length="123" mass="13964">MTTSCGVSNVASYNSLVWISVMTKMIRLFPLFSNNNCSFEQDKFALFVHCCKEVIPNICLIAGGARHECRSERIHAMDERNTQALTKATMVSLENSLVDSVFMQLQKALYITLHSQDRLKQMI</sequence>
<evidence type="ECO:0000313" key="1">
    <source>
        <dbReference type="EMBL" id="KAI9160874.1"/>
    </source>
</evidence>
<keyword evidence="2" id="KW-1185">Reference proteome</keyword>
<dbReference type="Proteomes" id="UP001064489">
    <property type="component" value="Chromosome 2"/>
</dbReference>
<evidence type="ECO:0000313" key="2">
    <source>
        <dbReference type="Proteomes" id="UP001064489"/>
    </source>
</evidence>
<name>A0AAD5IHE3_ACENE</name>
<comment type="caution">
    <text evidence="1">The sequence shown here is derived from an EMBL/GenBank/DDBJ whole genome shotgun (WGS) entry which is preliminary data.</text>
</comment>
<reference evidence="1" key="2">
    <citation type="submission" date="2023-02" db="EMBL/GenBank/DDBJ databases">
        <authorList>
            <person name="Swenson N.G."/>
            <person name="Wegrzyn J.L."/>
            <person name="Mcevoy S.L."/>
        </authorList>
    </citation>
    <scope>NUCLEOTIDE SEQUENCE</scope>
    <source>
        <strain evidence="1">91603</strain>
        <tissue evidence="1">Leaf</tissue>
    </source>
</reference>
<organism evidence="1 2">
    <name type="scientific">Acer negundo</name>
    <name type="common">Box elder</name>
    <dbReference type="NCBI Taxonomy" id="4023"/>
    <lineage>
        <taxon>Eukaryota</taxon>
        <taxon>Viridiplantae</taxon>
        <taxon>Streptophyta</taxon>
        <taxon>Embryophyta</taxon>
        <taxon>Tracheophyta</taxon>
        <taxon>Spermatophyta</taxon>
        <taxon>Magnoliopsida</taxon>
        <taxon>eudicotyledons</taxon>
        <taxon>Gunneridae</taxon>
        <taxon>Pentapetalae</taxon>
        <taxon>rosids</taxon>
        <taxon>malvids</taxon>
        <taxon>Sapindales</taxon>
        <taxon>Sapindaceae</taxon>
        <taxon>Hippocastanoideae</taxon>
        <taxon>Acereae</taxon>
        <taxon>Acer</taxon>
    </lineage>
</organism>
<proteinExistence type="predicted"/>
<gene>
    <name evidence="1" type="ORF">LWI28_012334</name>
</gene>
<protein>
    <submittedName>
        <fullName evidence="1">Uncharacterized protein</fullName>
    </submittedName>
</protein>
<dbReference type="EMBL" id="JAJSOW010000106">
    <property type="protein sequence ID" value="KAI9160874.1"/>
    <property type="molecule type" value="Genomic_DNA"/>
</dbReference>